<dbReference type="Gene3D" id="3.40.640.10">
    <property type="entry name" value="Type I PLP-dependent aspartate aminotransferase-like (Major domain)"/>
    <property type="match status" value="1"/>
</dbReference>
<dbReference type="GO" id="GO:0030170">
    <property type="term" value="F:pyridoxal phosphate binding"/>
    <property type="evidence" value="ECO:0007669"/>
    <property type="project" value="InterPro"/>
</dbReference>
<feature type="non-terminal residue" evidence="10">
    <location>
        <position position="1"/>
    </location>
</feature>
<dbReference type="SUPFAM" id="SSF103473">
    <property type="entry name" value="MFS general substrate transporter"/>
    <property type="match status" value="1"/>
</dbReference>
<dbReference type="FunFam" id="1.20.1250.20:FF:000018">
    <property type="entry name" value="MFS transporter permease"/>
    <property type="match status" value="1"/>
</dbReference>
<dbReference type="InterPro" id="IPR005814">
    <property type="entry name" value="Aminotrans_3"/>
</dbReference>
<evidence type="ECO:0000256" key="3">
    <source>
        <dbReference type="ARBA" id="ARBA00022448"/>
    </source>
</evidence>
<dbReference type="OrthoDB" id="5419315at2759"/>
<keyword evidence="11" id="KW-1185">Reference proteome</keyword>
<feature type="transmembrane region" description="Helical" evidence="8">
    <location>
        <begin position="837"/>
        <end position="857"/>
    </location>
</feature>
<keyword evidence="3" id="KW-0813">Transport</keyword>
<dbReference type="SUPFAM" id="SSF53383">
    <property type="entry name" value="PLP-dependent transferases"/>
    <property type="match status" value="1"/>
</dbReference>
<evidence type="ECO:0000256" key="7">
    <source>
        <dbReference type="ARBA" id="ARBA00023136"/>
    </source>
</evidence>
<dbReference type="PANTHER" id="PTHR43094:SF1">
    <property type="entry name" value="AMINOTRANSFERASE CLASS-III"/>
    <property type="match status" value="1"/>
</dbReference>
<comment type="similarity">
    <text evidence="2">Belongs to the class-III pyridoxal-phosphate-dependent aminotransferase family.</text>
</comment>
<dbReference type="EMBL" id="LFZO01000512">
    <property type="protein sequence ID" value="KXT07935.1"/>
    <property type="molecule type" value="Genomic_DNA"/>
</dbReference>
<evidence type="ECO:0000256" key="8">
    <source>
        <dbReference type="SAM" id="Phobius"/>
    </source>
</evidence>
<keyword evidence="4 8" id="KW-0812">Transmembrane</keyword>
<dbReference type="InterPro" id="IPR036259">
    <property type="entry name" value="MFS_trans_sf"/>
</dbReference>
<dbReference type="GO" id="GO:0008483">
    <property type="term" value="F:transaminase activity"/>
    <property type="evidence" value="ECO:0007669"/>
    <property type="project" value="InterPro"/>
</dbReference>
<name>A0A139HZP4_9PEZI</name>
<evidence type="ECO:0000313" key="11">
    <source>
        <dbReference type="Proteomes" id="UP000073492"/>
    </source>
</evidence>
<dbReference type="AlphaFoldDB" id="A0A139HZP4"/>
<feature type="transmembrane region" description="Helical" evidence="8">
    <location>
        <begin position="803"/>
        <end position="825"/>
    </location>
</feature>
<feature type="transmembrane region" description="Helical" evidence="8">
    <location>
        <begin position="547"/>
        <end position="567"/>
    </location>
</feature>
<feature type="transmembrane region" description="Helical" evidence="8">
    <location>
        <begin position="749"/>
        <end position="770"/>
    </location>
</feature>
<dbReference type="InterPro" id="IPR015421">
    <property type="entry name" value="PyrdxlP-dep_Trfase_major"/>
</dbReference>
<feature type="transmembrane region" description="Helical" evidence="8">
    <location>
        <begin position="717"/>
        <end position="737"/>
    </location>
</feature>
<dbReference type="CDD" id="cd00610">
    <property type="entry name" value="OAT_like"/>
    <property type="match status" value="1"/>
</dbReference>
<keyword evidence="7 8" id="KW-0472">Membrane</keyword>
<dbReference type="GO" id="GO:0005829">
    <property type="term" value="C:cytosol"/>
    <property type="evidence" value="ECO:0007669"/>
    <property type="project" value="TreeGrafter"/>
</dbReference>
<feature type="transmembrane region" description="Helical" evidence="8">
    <location>
        <begin position="518"/>
        <end position="540"/>
    </location>
</feature>
<reference evidence="10 11" key="1">
    <citation type="submission" date="2015-07" db="EMBL/GenBank/DDBJ databases">
        <title>Comparative genomics of the Sigatoka disease complex on banana suggests a link between parallel evolutionary changes in Pseudocercospora fijiensis and Pseudocercospora eumusae and increased virulence on the banana host.</title>
        <authorList>
            <person name="Chang T.-C."/>
            <person name="Salvucci A."/>
            <person name="Crous P.W."/>
            <person name="Stergiopoulos I."/>
        </authorList>
    </citation>
    <scope>NUCLEOTIDE SEQUENCE [LARGE SCALE GENOMIC DNA]</scope>
    <source>
        <strain evidence="10 11">CBS 116634</strain>
    </source>
</reference>
<dbReference type="InterPro" id="IPR015424">
    <property type="entry name" value="PyrdxlP-dep_Trfase"/>
</dbReference>
<evidence type="ECO:0000256" key="6">
    <source>
        <dbReference type="ARBA" id="ARBA00022989"/>
    </source>
</evidence>
<keyword evidence="6 8" id="KW-1133">Transmembrane helix</keyword>
<evidence type="ECO:0000259" key="9">
    <source>
        <dbReference type="PROSITE" id="PS50850"/>
    </source>
</evidence>
<dbReference type="InterPro" id="IPR015422">
    <property type="entry name" value="PyrdxlP-dep_Trfase_small"/>
</dbReference>
<feature type="transmembrane region" description="Helical" evidence="8">
    <location>
        <begin position="869"/>
        <end position="890"/>
    </location>
</feature>
<evidence type="ECO:0000256" key="2">
    <source>
        <dbReference type="ARBA" id="ARBA00008954"/>
    </source>
</evidence>
<organism evidence="10 11">
    <name type="scientific">Pseudocercospora musae</name>
    <dbReference type="NCBI Taxonomy" id="113226"/>
    <lineage>
        <taxon>Eukaryota</taxon>
        <taxon>Fungi</taxon>
        <taxon>Dikarya</taxon>
        <taxon>Ascomycota</taxon>
        <taxon>Pezizomycotina</taxon>
        <taxon>Dothideomycetes</taxon>
        <taxon>Dothideomycetidae</taxon>
        <taxon>Mycosphaerellales</taxon>
        <taxon>Mycosphaerellaceae</taxon>
        <taxon>Pseudocercospora</taxon>
    </lineage>
</organism>
<feature type="transmembrane region" description="Helical" evidence="8">
    <location>
        <begin position="607"/>
        <end position="630"/>
    </location>
</feature>
<dbReference type="PROSITE" id="PS50850">
    <property type="entry name" value="MFS"/>
    <property type="match status" value="1"/>
</dbReference>
<feature type="transmembrane region" description="Helical" evidence="8">
    <location>
        <begin position="642"/>
        <end position="662"/>
    </location>
</feature>
<dbReference type="Proteomes" id="UP000073492">
    <property type="component" value="Unassembled WGS sequence"/>
</dbReference>
<dbReference type="GO" id="GO:0022857">
    <property type="term" value="F:transmembrane transporter activity"/>
    <property type="evidence" value="ECO:0007669"/>
    <property type="project" value="InterPro"/>
</dbReference>
<accession>A0A139HZP4</accession>
<dbReference type="STRING" id="113226.A0A139HZP4"/>
<evidence type="ECO:0000256" key="5">
    <source>
        <dbReference type="ARBA" id="ARBA00022898"/>
    </source>
</evidence>
<feature type="domain" description="Major facilitator superfamily (MFS) profile" evidence="9">
    <location>
        <begin position="480"/>
        <end position="895"/>
    </location>
</feature>
<keyword evidence="5" id="KW-0663">Pyridoxal phosphate</keyword>
<evidence type="ECO:0000313" key="10">
    <source>
        <dbReference type="EMBL" id="KXT07935.1"/>
    </source>
</evidence>
<dbReference type="Gene3D" id="1.20.1250.20">
    <property type="entry name" value="MFS general substrate transporter like domains"/>
    <property type="match status" value="2"/>
</dbReference>
<feature type="transmembrane region" description="Helical" evidence="8">
    <location>
        <begin position="573"/>
        <end position="595"/>
    </location>
</feature>
<gene>
    <name evidence="10" type="ORF">AC579_6690</name>
</gene>
<dbReference type="Pfam" id="PF07690">
    <property type="entry name" value="MFS_1"/>
    <property type="match status" value="1"/>
</dbReference>
<dbReference type="Gene3D" id="3.90.1150.10">
    <property type="entry name" value="Aspartate Aminotransferase, domain 1"/>
    <property type="match status" value="1"/>
</dbReference>
<dbReference type="GO" id="GO:0016020">
    <property type="term" value="C:membrane"/>
    <property type="evidence" value="ECO:0007669"/>
    <property type="project" value="UniProtKB-SubCell"/>
</dbReference>
<comment type="subcellular location">
    <subcellularLocation>
        <location evidence="1">Membrane</location>
        <topology evidence="1">Multi-pass membrane protein</topology>
    </subcellularLocation>
</comment>
<dbReference type="InterPro" id="IPR011701">
    <property type="entry name" value="MFS"/>
</dbReference>
<proteinExistence type="inferred from homology"/>
<dbReference type="Pfam" id="PF00202">
    <property type="entry name" value="Aminotran_3"/>
    <property type="match status" value="1"/>
</dbReference>
<dbReference type="FunFam" id="1.20.1250.20:FF:000013">
    <property type="entry name" value="MFS general substrate transporter"/>
    <property type="match status" value="1"/>
</dbReference>
<comment type="caution">
    <text evidence="10">The sequence shown here is derived from an EMBL/GenBank/DDBJ whole genome shotgun (WGS) entry which is preliminary data.</text>
</comment>
<sequence>PRRVVTASGLTLHLDDGKTVIDATGGPAVACLGHNVPEVVEAVSQQLQKVGYLFSAGPYCEDTTEQLAAHILDGHPGGLSKAIFLGSGSEATDAMLKLVTQFWHAKGQPQRRHFIARRQSYHGNTLGALSITGHESRRKIFEPWMPETVSFVDPCGAFRGKHDGETDEQYLQRLLYQLEAEFARLGPSNVAAFVVETVAGSTLACVPAVKGYFQGVRKICDKYGALLVLDEVMCGMGRTGTMHAWQQESIRGPDLQMVGKSLGGGFIPLSAVLVHRDIFNSIASPKSGLSGGHTFQAHPTACAAALAVQRIIQERNILQNVRDMGSILGNLLHENLGSHPLVGDIRGRGLFWAVEFMLDPGQRKEFPLDNNFSQRVVREAFAGQGLQVLANMGHPGTWKVDSVVICPPFIVTEPELKDITKKSSLSLCFTLEIQTRMSRAMPTTKEEHDIAFIEGGLDSELNEHDGAFEKRVLRKVDRRLLPILGALYCIALVDRNNISVARISGLDEDLALDIGNRASIALLVFFVGYIIFEIPSNIVIRRVGPAIWLSAIALAWGAVSLGIGFLQTWVELAVLRAILGVLEAGYYPGCVYLIATWYKRYELQKRLSLFFVTATSVSGFANIFALGLIQISRITSYKGWRWIYIIEGGITMVVAILAYFVVVDFPSSHRNQFLSAQEKAFVVARLANDRGTEHAEKVTWRVMWITALDWRVWSFSFMYFAGAAGIYGFGLFLPIILRNGLGFSRELAFLLAAFPPVFAALEVMVLSWWSDKIRKRGVFVVGQGILGVFGLCLTAFLKDPVGRYIGTFLGYAGAVGLVVGPLAWLANNVRSDGKRSVASAIAIMMSGISGIYSSLVFRQQDAPDYLPGIIAVIAVNVLGVSLATVTVIVLKLENRKADRGEKVLEGLAEFRYTL</sequence>
<dbReference type="PANTHER" id="PTHR43094">
    <property type="entry name" value="AMINOTRANSFERASE"/>
    <property type="match status" value="1"/>
</dbReference>
<evidence type="ECO:0000256" key="1">
    <source>
        <dbReference type="ARBA" id="ARBA00004141"/>
    </source>
</evidence>
<protein>
    <recommendedName>
        <fullName evidence="9">Major facilitator superfamily (MFS) profile domain-containing protein</fullName>
    </recommendedName>
</protein>
<evidence type="ECO:0000256" key="4">
    <source>
        <dbReference type="ARBA" id="ARBA00022692"/>
    </source>
</evidence>
<dbReference type="InterPro" id="IPR020846">
    <property type="entry name" value="MFS_dom"/>
</dbReference>
<feature type="transmembrane region" description="Helical" evidence="8">
    <location>
        <begin position="777"/>
        <end position="797"/>
    </location>
</feature>